<organism evidence="11 12">
    <name type="scientific">Discina gigas</name>
    <dbReference type="NCBI Taxonomy" id="1032678"/>
    <lineage>
        <taxon>Eukaryota</taxon>
        <taxon>Fungi</taxon>
        <taxon>Dikarya</taxon>
        <taxon>Ascomycota</taxon>
        <taxon>Pezizomycotina</taxon>
        <taxon>Pezizomycetes</taxon>
        <taxon>Pezizales</taxon>
        <taxon>Discinaceae</taxon>
        <taxon>Discina</taxon>
    </lineage>
</organism>
<dbReference type="CDD" id="cd04860">
    <property type="entry name" value="AE_Prim_S"/>
    <property type="match status" value="1"/>
</dbReference>
<feature type="compositionally biased region" description="Acidic residues" evidence="10">
    <location>
        <begin position="71"/>
        <end position="89"/>
    </location>
</feature>
<protein>
    <recommendedName>
        <fullName evidence="9">DNA primase</fullName>
        <ecNumber evidence="9">2.7.7.-</ecNumber>
    </recommendedName>
</protein>
<name>A0ABR3G5T9_9PEZI</name>
<dbReference type="InterPro" id="IPR002755">
    <property type="entry name" value="DNA_primase_S"/>
</dbReference>
<keyword evidence="8" id="KW-0804">Transcription</keyword>
<keyword evidence="7" id="KW-0479">Metal-binding</keyword>
<evidence type="ECO:0000313" key="11">
    <source>
        <dbReference type="EMBL" id="KAL0631314.1"/>
    </source>
</evidence>
<keyword evidence="12" id="KW-1185">Reference proteome</keyword>
<keyword evidence="3 9" id="KW-0639">Primosome</keyword>
<keyword evidence="2 9" id="KW-0240">DNA-directed RNA polymerase</keyword>
<gene>
    <name evidence="11" type="primary">PRI1</name>
    <name evidence="11" type="ORF">Q9L58_009822</name>
</gene>
<dbReference type="EC" id="2.7.7.-" evidence="9"/>
<evidence type="ECO:0000256" key="1">
    <source>
        <dbReference type="ARBA" id="ARBA00009762"/>
    </source>
</evidence>
<evidence type="ECO:0000256" key="3">
    <source>
        <dbReference type="ARBA" id="ARBA00022515"/>
    </source>
</evidence>
<evidence type="ECO:0000256" key="7">
    <source>
        <dbReference type="ARBA" id="ARBA00022723"/>
    </source>
</evidence>
<evidence type="ECO:0000256" key="6">
    <source>
        <dbReference type="ARBA" id="ARBA00022705"/>
    </source>
</evidence>
<keyword evidence="6 9" id="KW-0235">DNA replication</keyword>
<feature type="compositionally biased region" description="Basic and acidic residues" evidence="10">
    <location>
        <begin position="52"/>
        <end position="67"/>
    </location>
</feature>
<keyword evidence="4 9" id="KW-0808">Transferase</keyword>
<comment type="caution">
    <text evidence="11">The sequence shown here is derived from an EMBL/GenBank/DDBJ whole genome shotgun (WGS) entry which is preliminary data.</text>
</comment>
<dbReference type="Gene3D" id="3.90.920.10">
    <property type="entry name" value="DNA primase, PRIM domain"/>
    <property type="match status" value="1"/>
</dbReference>
<accession>A0ABR3G5T9</accession>
<dbReference type="EMBL" id="JBBBZM010000267">
    <property type="protein sequence ID" value="KAL0631314.1"/>
    <property type="molecule type" value="Genomic_DNA"/>
</dbReference>
<evidence type="ECO:0000256" key="9">
    <source>
        <dbReference type="RuleBase" id="RU003514"/>
    </source>
</evidence>
<evidence type="ECO:0000256" key="5">
    <source>
        <dbReference type="ARBA" id="ARBA00022695"/>
    </source>
</evidence>
<dbReference type="NCBIfam" id="TIGR00335">
    <property type="entry name" value="primase_sml"/>
    <property type="match status" value="1"/>
</dbReference>
<dbReference type="PANTHER" id="PTHR10536">
    <property type="entry name" value="DNA PRIMASE SMALL SUBUNIT"/>
    <property type="match status" value="1"/>
</dbReference>
<evidence type="ECO:0000256" key="10">
    <source>
        <dbReference type="SAM" id="MobiDB-lite"/>
    </source>
</evidence>
<reference evidence="11 12" key="1">
    <citation type="submission" date="2024-02" db="EMBL/GenBank/DDBJ databases">
        <title>Discinaceae phylogenomics.</title>
        <authorList>
            <person name="Dirks A.C."/>
            <person name="James T.Y."/>
        </authorList>
    </citation>
    <scope>NUCLEOTIDE SEQUENCE [LARGE SCALE GENOMIC DNA]</scope>
    <source>
        <strain evidence="11 12">ACD0624</strain>
    </source>
</reference>
<sequence>MPHSSVGSLEEDTEIPDAPQSSPEESPSDAGSPLPKTEPQSDPIEPPPTARVKKEVKEERGNGKAELEALFADDDEDDDEDEDFIGDDDGADLLASEVKVVPSPGPIDVKPSSRAAEPEVMFTFYQRLFPFRYLFQWLNHSPIPTNDFGHREFAFTLQSEAYMRYQSFPTFETLRKDILRLNPSRFEIGPVYTANPRDRKMLSKAAFRPLAKELVFDIDLTDYDEVRTCCDKANICIKCWQFITVAIRILDTALRDDLGFKHILWVYSGRRGAHAWVCDKRARVMDDSKRRAVASYLEVVKGGSQAGKKVNVKRPLHPHLVRSLDILRERFEPDILRDQNPWRDIKAAERLLTLLPDRALNDALRKKWESDDNRASVSKWADIDRLASSGASENLNTALLRECKQDVVLEYMYPRLDVEVSKHLNHLLKSPFCVHPGTEDFDPMAVPTVTELLTEIDVWEKENGNSGRVHDYEKTSLKPYVDLFRTFVNGLVDEETKIKRERDGDEKGNSMEL</sequence>
<dbReference type="Pfam" id="PF01896">
    <property type="entry name" value="DNA_primase_S"/>
    <property type="match status" value="1"/>
</dbReference>
<feature type="region of interest" description="Disordered" evidence="10">
    <location>
        <begin position="1"/>
        <end position="89"/>
    </location>
</feature>
<evidence type="ECO:0000256" key="4">
    <source>
        <dbReference type="ARBA" id="ARBA00022679"/>
    </source>
</evidence>
<keyword evidence="5" id="KW-0548">Nucleotidyltransferase</keyword>
<evidence type="ECO:0000256" key="2">
    <source>
        <dbReference type="ARBA" id="ARBA00022478"/>
    </source>
</evidence>
<evidence type="ECO:0000313" key="12">
    <source>
        <dbReference type="Proteomes" id="UP001447188"/>
    </source>
</evidence>
<evidence type="ECO:0000256" key="8">
    <source>
        <dbReference type="ARBA" id="ARBA00023163"/>
    </source>
</evidence>
<dbReference type="Proteomes" id="UP001447188">
    <property type="component" value="Unassembled WGS sequence"/>
</dbReference>
<comment type="similarity">
    <text evidence="1 9">Belongs to the eukaryotic-type primase small subunit family.</text>
</comment>
<dbReference type="SUPFAM" id="SSF56747">
    <property type="entry name" value="Prim-pol domain"/>
    <property type="match status" value="1"/>
</dbReference>
<dbReference type="InterPro" id="IPR014052">
    <property type="entry name" value="DNA_primase_ssu_euk/arc"/>
</dbReference>
<proteinExistence type="inferred from homology"/>